<dbReference type="GO" id="GO:0016998">
    <property type="term" value="P:cell wall macromolecule catabolic process"/>
    <property type="evidence" value="ECO:0007669"/>
    <property type="project" value="InterPro"/>
</dbReference>
<comment type="catalytic activity">
    <reaction evidence="4">
        <text>Hydrolysis of (1-&gt;4)-beta-linkages between N-acetylmuramic acid and N-acetyl-D-glucosamine residues in a peptidoglycan and between N-acetyl-D-glucosamine residues in chitodextrins.</text>
        <dbReference type="EC" id="3.2.1.17"/>
    </reaction>
</comment>
<dbReference type="GO" id="GO:0009253">
    <property type="term" value="P:peptidoglycan catabolic process"/>
    <property type="evidence" value="ECO:0007669"/>
    <property type="project" value="InterPro"/>
</dbReference>
<dbReference type="SUPFAM" id="SSF53955">
    <property type="entry name" value="Lysozyme-like"/>
    <property type="match status" value="1"/>
</dbReference>
<name>A0A7W6E5V0_9RHOB</name>
<dbReference type="AlphaFoldDB" id="A0A7W6E5V0"/>
<keyword evidence="2 4" id="KW-0081">Bacteriolytic enzyme</keyword>
<organism evidence="5 6">
    <name type="scientific">Sulfitobacter undariae</name>
    <dbReference type="NCBI Taxonomy" id="1563671"/>
    <lineage>
        <taxon>Bacteria</taxon>
        <taxon>Pseudomonadati</taxon>
        <taxon>Pseudomonadota</taxon>
        <taxon>Alphaproteobacteria</taxon>
        <taxon>Rhodobacterales</taxon>
        <taxon>Roseobacteraceae</taxon>
        <taxon>Sulfitobacter</taxon>
    </lineage>
</organism>
<dbReference type="GO" id="GO:0042742">
    <property type="term" value="P:defense response to bacterium"/>
    <property type="evidence" value="ECO:0007669"/>
    <property type="project" value="UniProtKB-KW"/>
</dbReference>
<keyword evidence="6" id="KW-1185">Reference proteome</keyword>
<dbReference type="InterPro" id="IPR002196">
    <property type="entry name" value="Glyco_hydro_24"/>
</dbReference>
<dbReference type="EC" id="3.2.1.17" evidence="4"/>
<comment type="similarity">
    <text evidence="4">Belongs to the glycosyl hydrolase 24 family.</text>
</comment>
<dbReference type="CDD" id="cd00737">
    <property type="entry name" value="lyz_endolysin_autolysin"/>
    <property type="match status" value="1"/>
</dbReference>
<dbReference type="InterPro" id="IPR033907">
    <property type="entry name" value="Endolysin_autolysin"/>
</dbReference>
<dbReference type="GO" id="GO:0031640">
    <property type="term" value="P:killing of cells of another organism"/>
    <property type="evidence" value="ECO:0007669"/>
    <property type="project" value="UniProtKB-KW"/>
</dbReference>
<evidence type="ECO:0000256" key="2">
    <source>
        <dbReference type="ARBA" id="ARBA00022638"/>
    </source>
</evidence>
<dbReference type="Proteomes" id="UP000530268">
    <property type="component" value="Unassembled WGS sequence"/>
</dbReference>
<dbReference type="Gene3D" id="1.10.530.40">
    <property type="match status" value="1"/>
</dbReference>
<sequence>MDVSPRGIAALIAHEGIVPAPYLDSVGVWTWGVGHTAAAGYPNPASLPRGVPADLDAALAEVFKVFTDDLETYSEAVRRAIKVPVAQHEFDAAVSFHYNTGRIATATWVKTLNGGNRALAADQIMNWRSPSEIIPRRTAEQTLFRDGIYPDARGTVWNVSASGRVIWSALKTLSADDIAELMGGEQLPATPSAGPETAPDTASHDGALAFAQIRRIVAEFEANE</sequence>
<keyword evidence="1 4" id="KW-0929">Antimicrobial</keyword>
<dbReference type="PANTHER" id="PTHR38107">
    <property type="match status" value="1"/>
</dbReference>
<dbReference type="EMBL" id="JACIEI010000013">
    <property type="protein sequence ID" value="MBB3995318.1"/>
    <property type="molecule type" value="Genomic_DNA"/>
</dbReference>
<keyword evidence="4 5" id="KW-0378">Hydrolase</keyword>
<proteinExistence type="inferred from homology"/>
<keyword evidence="3" id="KW-1035">Host cytoplasm</keyword>
<comment type="caution">
    <text evidence="5">The sequence shown here is derived from an EMBL/GenBank/DDBJ whole genome shotgun (WGS) entry which is preliminary data.</text>
</comment>
<evidence type="ECO:0000313" key="5">
    <source>
        <dbReference type="EMBL" id="MBB3995318.1"/>
    </source>
</evidence>
<keyword evidence="4 5" id="KW-0326">Glycosidase</keyword>
<evidence type="ECO:0000313" key="6">
    <source>
        <dbReference type="Proteomes" id="UP000530268"/>
    </source>
</evidence>
<dbReference type="RefSeq" id="WP_184567132.1">
    <property type="nucleotide sequence ID" value="NZ_JACIEI010000013.1"/>
</dbReference>
<dbReference type="PANTHER" id="PTHR38107:SF3">
    <property type="entry name" value="LYSOZYME RRRD-RELATED"/>
    <property type="match status" value="1"/>
</dbReference>
<gene>
    <name evidence="5" type="ORF">GGR95_002973</name>
</gene>
<dbReference type="GO" id="GO:0003796">
    <property type="term" value="F:lysozyme activity"/>
    <property type="evidence" value="ECO:0007669"/>
    <property type="project" value="UniProtKB-EC"/>
</dbReference>
<dbReference type="InterPro" id="IPR023347">
    <property type="entry name" value="Lysozyme_dom_sf"/>
</dbReference>
<evidence type="ECO:0000256" key="4">
    <source>
        <dbReference type="RuleBase" id="RU003788"/>
    </source>
</evidence>
<evidence type="ECO:0000256" key="3">
    <source>
        <dbReference type="ARBA" id="ARBA00023200"/>
    </source>
</evidence>
<accession>A0A7W6E5V0</accession>
<dbReference type="InterPro" id="IPR023346">
    <property type="entry name" value="Lysozyme-like_dom_sf"/>
</dbReference>
<protein>
    <recommendedName>
        <fullName evidence="4">Lysozyme</fullName>
        <ecNumber evidence="4">3.2.1.17</ecNumber>
    </recommendedName>
</protein>
<dbReference type="InterPro" id="IPR051018">
    <property type="entry name" value="Bacteriophage_GH24"/>
</dbReference>
<evidence type="ECO:0000256" key="1">
    <source>
        <dbReference type="ARBA" id="ARBA00022529"/>
    </source>
</evidence>
<dbReference type="Pfam" id="PF00959">
    <property type="entry name" value="Phage_lysozyme"/>
    <property type="match status" value="1"/>
</dbReference>
<reference evidence="5 6" key="1">
    <citation type="submission" date="2020-08" db="EMBL/GenBank/DDBJ databases">
        <title>Genomic Encyclopedia of Type Strains, Phase IV (KMG-IV): sequencing the most valuable type-strain genomes for metagenomic binning, comparative biology and taxonomic classification.</title>
        <authorList>
            <person name="Goeker M."/>
        </authorList>
    </citation>
    <scope>NUCLEOTIDE SEQUENCE [LARGE SCALE GENOMIC DNA]</scope>
    <source>
        <strain evidence="5 6">DSM 102234</strain>
    </source>
</reference>